<reference evidence="2" key="2">
    <citation type="submission" date="2014-06" db="EMBL/GenBank/DDBJ databases">
        <title>Draft genome sequence of Clostridium spiroforme (DSM 1552).</title>
        <authorList>
            <person name="Sudarsanam P."/>
            <person name="Ley R."/>
            <person name="Guruge J."/>
            <person name="Turnbaugh P.J."/>
            <person name="Mahowald M."/>
            <person name="Liep D."/>
            <person name="Gordon J."/>
        </authorList>
    </citation>
    <scope>NUCLEOTIDE SEQUENCE</scope>
    <source>
        <strain evidence="2">DSM 1552</strain>
    </source>
</reference>
<accession>B1C347</accession>
<evidence type="ECO:0000256" key="1">
    <source>
        <dbReference type="SAM" id="Phobius"/>
    </source>
</evidence>
<dbReference type="EMBL" id="ABIK02000013">
    <property type="protein sequence ID" value="EDS74605.1"/>
    <property type="molecule type" value="Genomic_DNA"/>
</dbReference>
<protein>
    <submittedName>
        <fullName evidence="2">Uncharacterized protein</fullName>
    </submittedName>
</protein>
<gene>
    <name evidence="2" type="ORF">CLOSPI_01660</name>
</gene>
<keyword evidence="1" id="KW-0812">Transmembrane</keyword>
<keyword evidence="1" id="KW-1133">Transmembrane helix</keyword>
<proteinExistence type="predicted"/>
<evidence type="ECO:0000313" key="3">
    <source>
        <dbReference type="Proteomes" id="UP000004910"/>
    </source>
</evidence>
<dbReference type="STRING" id="428126.CLOSPI_01660"/>
<dbReference type="Proteomes" id="UP000004910">
    <property type="component" value="Unassembled WGS sequence"/>
</dbReference>
<comment type="caution">
    <text evidence="2">The sequence shown here is derived from an EMBL/GenBank/DDBJ whole genome shotgun (WGS) entry which is preliminary data.</text>
</comment>
<evidence type="ECO:0000313" key="2">
    <source>
        <dbReference type="EMBL" id="EDS74605.1"/>
    </source>
</evidence>
<name>B1C347_9FIRM</name>
<sequence length="98" mass="11640">MEVKEFKNVFYNFNFWNNCYCFSFNVINFKNKKVKLLQCLNLPSGLLAMYCTIYDYNYLVSIQDWSALLDTSAFISKIAFVIMCIVIVFNFIVYMKSK</sequence>
<organism evidence="2 3">
    <name type="scientific">Thomasclavelia spiroformis DSM 1552</name>
    <dbReference type="NCBI Taxonomy" id="428126"/>
    <lineage>
        <taxon>Bacteria</taxon>
        <taxon>Bacillati</taxon>
        <taxon>Bacillota</taxon>
        <taxon>Erysipelotrichia</taxon>
        <taxon>Erysipelotrichales</taxon>
        <taxon>Coprobacillaceae</taxon>
        <taxon>Thomasclavelia</taxon>
    </lineage>
</organism>
<keyword evidence="1" id="KW-0472">Membrane</keyword>
<dbReference type="HOGENOM" id="CLU_2328834_0_0_9"/>
<reference evidence="2" key="1">
    <citation type="submission" date="2008-02" db="EMBL/GenBank/DDBJ databases">
        <authorList>
            <person name="Fulton L."/>
            <person name="Clifton S."/>
            <person name="Fulton B."/>
            <person name="Xu J."/>
            <person name="Minx P."/>
            <person name="Pepin K.H."/>
            <person name="Johnson M."/>
            <person name="Thiruvilangam P."/>
            <person name="Bhonagiri V."/>
            <person name="Nash W.E."/>
            <person name="Mardis E.R."/>
            <person name="Wilson R.K."/>
        </authorList>
    </citation>
    <scope>NUCLEOTIDE SEQUENCE [LARGE SCALE GENOMIC DNA]</scope>
    <source>
        <strain evidence="2">DSM 1552</strain>
    </source>
</reference>
<dbReference type="AlphaFoldDB" id="B1C347"/>
<keyword evidence="3" id="KW-1185">Reference proteome</keyword>
<feature type="transmembrane region" description="Helical" evidence="1">
    <location>
        <begin position="74"/>
        <end position="95"/>
    </location>
</feature>